<dbReference type="InterPro" id="IPR023214">
    <property type="entry name" value="HAD_sf"/>
</dbReference>
<sequence>MKTQTLYISDLDGTLLNSDSVVSPHSIEKINALLHRGMHFTVATARTPATVIPLLQQLDLNMPAVLMNGAVLYDIGRRRYIRTNGFTDDSALRYIERLEKRHLVPFVYRIDDNKLHVFHKTLSNEMQRTFKSQRENTPYKDFILTTDYREELLDRPPLFILVIDLFDRLETAAAEIARTGKCSLFCYRDIVDPRYGNLEIYPQGVSKAATAQQIIDSLNPWEVVAFGDNLNDLPLFGIADRRYAPANAMDEVKQQATAIIPDNNHDGVARFLDQDYR</sequence>
<reference evidence="1" key="1">
    <citation type="journal article" date="2021" name="PeerJ">
        <title>Extensive microbial diversity within the chicken gut microbiome revealed by metagenomics and culture.</title>
        <authorList>
            <person name="Gilroy R."/>
            <person name="Ravi A."/>
            <person name="Getino M."/>
            <person name="Pursley I."/>
            <person name="Horton D.L."/>
            <person name="Alikhan N.F."/>
            <person name="Baker D."/>
            <person name="Gharbi K."/>
            <person name="Hall N."/>
            <person name="Watson M."/>
            <person name="Adriaenssens E.M."/>
            <person name="Foster-Nyarko E."/>
            <person name="Jarju S."/>
            <person name="Secka A."/>
            <person name="Antonio M."/>
            <person name="Oren A."/>
            <person name="Chaudhuri R.R."/>
            <person name="La Ragione R."/>
            <person name="Hildebrand F."/>
            <person name="Pallen M.J."/>
        </authorList>
    </citation>
    <scope>NUCLEOTIDE SEQUENCE</scope>
    <source>
        <strain evidence="1">CHK121-7720</strain>
    </source>
</reference>
<gene>
    <name evidence="1" type="ORF">K8U91_08845</name>
</gene>
<dbReference type="Proteomes" id="UP000757103">
    <property type="component" value="Unassembled WGS sequence"/>
</dbReference>
<dbReference type="GO" id="GO:0016791">
    <property type="term" value="F:phosphatase activity"/>
    <property type="evidence" value="ECO:0007669"/>
    <property type="project" value="TreeGrafter"/>
</dbReference>
<keyword evidence="1" id="KW-0378">Hydrolase</keyword>
<dbReference type="EMBL" id="DYUD01000024">
    <property type="protein sequence ID" value="HJG89555.1"/>
    <property type="molecule type" value="Genomic_DNA"/>
</dbReference>
<name>A0A921SV05_9BACT</name>
<evidence type="ECO:0000313" key="1">
    <source>
        <dbReference type="EMBL" id="HJG89555.1"/>
    </source>
</evidence>
<dbReference type="InterPro" id="IPR006379">
    <property type="entry name" value="HAD-SF_hydro_IIB"/>
</dbReference>
<evidence type="ECO:0000313" key="2">
    <source>
        <dbReference type="Proteomes" id="UP000757103"/>
    </source>
</evidence>
<proteinExistence type="predicted"/>
<dbReference type="Gene3D" id="3.30.1240.10">
    <property type="match status" value="1"/>
</dbReference>
<dbReference type="NCBIfam" id="TIGR01484">
    <property type="entry name" value="HAD-SF-IIB"/>
    <property type="match status" value="1"/>
</dbReference>
<dbReference type="PANTHER" id="PTHR10000">
    <property type="entry name" value="PHOSPHOSERINE PHOSPHATASE"/>
    <property type="match status" value="1"/>
</dbReference>
<organism evidence="1 2">
    <name type="scientific">Barnesiella viscericola</name>
    <dbReference type="NCBI Taxonomy" id="397865"/>
    <lineage>
        <taxon>Bacteria</taxon>
        <taxon>Pseudomonadati</taxon>
        <taxon>Bacteroidota</taxon>
        <taxon>Bacteroidia</taxon>
        <taxon>Bacteroidales</taxon>
        <taxon>Barnesiellaceae</taxon>
        <taxon>Barnesiella</taxon>
    </lineage>
</organism>
<protein>
    <submittedName>
        <fullName evidence="1">HAD family hydrolase</fullName>
    </submittedName>
</protein>
<comment type="caution">
    <text evidence="1">The sequence shown here is derived from an EMBL/GenBank/DDBJ whole genome shotgun (WGS) entry which is preliminary data.</text>
</comment>
<dbReference type="GO" id="GO:0000287">
    <property type="term" value="F:magnesium ion binding"/>
    <property type="evidence" value="ECO:0007669"/>
    <property type="project" value="TreeGrafter"/>
</dbReference>
<dbReference type="PANTHER" id="PTHR10000:SF8">
    <property type="entry name" value="HAD SUPERFAMILY HYDROLASE-LIKE, TYPE 3"/>
    <property type="match status" value="1"/>
</dbReference>
<dbReference type="Pfam" id="PF08282">
    <property type="entry name" value="Hydrolase_3"/>
    <property type="match status" value="1"/>
</dbReference>
<dbReference type="SUPFAM" id="SSF56784">
    <property type="entry name" value="HAD-like"/>
    <property type="match status" value="1"/>
</dbReference>
<dbReference type="AlphaFoldDB" id="A0A921SV05"/>
<accession>A0A921SV05</accession>
<dbReference type="GO" id="GO:0005829">
    <property type="term" value="C:cytosol"/>
    <property type="evidence" value="ECO:0007669"/>
    <property type="project" value="TreeGrafter"/>
</dbReference>
<dbReference type="RefSeq" id="WP_273306600.1">
    <property type="nucleotide sequence ID" value="NZ_DYUD01000024.1"/>
</dbReference>
<dbReference type="Gene3D" id="3.40.50.1000">
    <property type="entry name" value="HAD superfamily/HAD-like"/>
    <property type="match status" value="1"/>
</dbReference>
<reference evidence="1" key="2">
    <citation type="submission" date="2021-09" db="EMBL/GenBank/DDBJ databases">
        <authorList>
            <person name="Gilroy R."/>
        </authorList>
    </citation>
    <scope>NUCLEOTIDE SEQUENCE</scope>
    <source>
        <strain evidence="1">CHK121-7720</strain>
    </source>
</reference>
<dbReference type="InterPro" id="IPR036412">
    <property type="entry name" value="HAD-like_sf"/>
</dbReference>